<sequence length="518" mass="53329">MCRNDPLAGLTIELLRPRLGRFLSAVALGVLSLGSALALAGISAWLITRAWQMPPVLDLSVAVVAVRALGISRGVLGYCQRLASHDSALRAAANARTGLYRKLAAAPPDEAMRFPSGELVARLGPAVDELADVLVRALLPIAVAVVLSCAAVAVIAVISPAAALVLAVCLFVAGVVAPALAARAAHASETAAAEHRSQRDMAAMLALEHAPELRVSGRLAEVIATAQHHHRQWGAAADRAAAPAAVAAAMPTAAIGVSVLGAVVAGIALAPALAPTTVAILMLLPLSAFEATTALPDAAAQLMRSRIAARRLLALITPDPLRSRPDVPSVDLQPGDRLAVVGPSGSGKTTLLMSLADKLNRPSCGDTDGSVGQRAAVFAEDAHLFDTTVRDNLLVVRGDATDAELVAALHRVGLGEWLAGLPDGLSTVLVGGAAAVSAGQRRRLLIARALICTFPVVLLDEPTENLDAGDALRMVEDLLTPGVLFGAERTVVVATHHLPPELDCPVVRCSRHVTVAGR</sequence>
<dbReference type="PROSITE" id="PS50929">
    <property type="entry name" value="ABC_TM1F"/>
    <property type="match status" value="1"/>
</dbReference>
<reference evidence="10 11" key="1">
    <citation type="submission" date="2015-07" db="EMBL/GenBank/DDBJ databases">
        <title>Complete genome sequence of Mycobacterium goodii X7B, a facultative thermophilic biodesulfurizing bacterium.</title>
        <authorList>
            <person name="Yu B."/>
            <person name="Li F."/>
            <person name="Xu P."/>
        </authorList>
    </citation>
    <scope>NUCLEOTIDE SEQUENCE [LARGE SCALE GENOMIC DNA]</scope>
    <source>
        <strain evidence="10 11">X7B</strain>
    </source>
</reference>
<gene>
    <name evidence="10" type="ORF">AFA91_23715</name>
</gene>
<dbReference type="GO" id="GO:0005886">
    <property type="term" value="C:plasma membrane"/>
    <property type="evidence" value="ECO:0007669"/>
    <property type="project" value="UniProtKB-SubCell"/>
</dbReference>
<dbReference type="PANTHER" id="PTHR24221:SF653">
    <property type="entry name" value="TRANSPORT ATP-BINDING PROTEIN CYDC"/>
    <property type="match status" value="1"/>
</dbReference>
<dbReference type="SMART" id="SM00382">
    <property type="entry name" value="AAA"/>
    <property type="match status" value="1"/>
</dbReference>
<evidence type="ECO:0000313" key="11">
    <source>
        <dbReference type="Proteomes" id="UP000062255"/>
    </source>
</evidence>
<evidence type="ECO:0000256" key="1">
    <source>
        <dbReference type="ARBA" id="ARBA00004651"/>
    </source>
</evidence>
<dbReference type="GO" id="GO:0034040">
    <property type="term" value="F:ATPase-coupled lipid transmembrane transporter activity"/>
    <property type="evidence" value="ECO:0007669"/>
    <property type="project" value="TreeGrafter"/>
</dbReference>
<evidence type="ECO:0000256" key="4">
    <source>
        <dbReference type="ARBA" id="ARBA00022840"/>
    </source>
</evidence>
<dbReference type="AlphaFoldDB" id="A0A0K0XAD5"/>
<comment type="subcellular location">
    <subcellularLocation>
        <location evidence="1">Cell membrane</location>
        <topology evidence="1">Multi-pass membrane protein</topology>
    </subcellularLocation>
</comment>
<dbReference type="PATRIC" id="fig|134601.6.peg.4903"/>
<accession>A0A0K0XAD5</accession>
<dbReference type="Gene3D" id="1.20.1560.10">
    <property type="entry name" value="ABC transporter type 1, transmembrane domain"/>
    <property type="match status" value="1"/>
</dbReference>
<dbReference type="InterPro" id="IPR003593">
    <property type="entry name" value="AAA+_ATPase"/>
</dbReference>
<evidence type="ECO:0000259" key="8">
    <source>
        <dbReference type="PROSITE" id="PS50893"/>
    </source>
</evidence>
<protein>
    <submittedName>
        <fullName evidence="10">ABC transporter ATP-binding protein</fullName>
    </submittedName>
</protein>
<name>A0A0K0XAD5_MYCGD</name>
<feature type="domain" description="ABC transmembrane type-1" evidence="9">
    <location>
        <begin position="25"/>
        <end position="304"/>
    </location>
</feature>
<dbReference type="Pfam" id="PF00005">
    <property type="entry name" value="ABC_tran"/>
    <property type="match status" value="1"/>
</dbReference>
<feature type="transmembrane region" description="Helical" evidence="7">
    <location>
        <begin position="137"/>
        <end position="158"/>
    </location>
</feature>
<keyword evidence="2 7" id="KW-0812">Transmembrane</keyword>
<dbReference type="GO" id="GO:0016887">
    <property type="term" value="F:ATP hydrolysis activity"/>
    <property type="evidence" value="ECO:0007669"/>
    <property type="project" value="InterPro"/>
</dbReference>
<dbReference type="STRING" id="134601.AFA91_23715"/>
<keyword evidence="6 7" id="KW-0472">Membrane</keyword>
<dbReference type="PANTHER" id="PTHR24221">
    <property type="entry name" value="ATP-BINDING CASSETTE SUB-FAMILY B"/>
    <property type="match status" value="1"/>
</dbReference>
<dbReference type="GO" id="GO:0140359">
    <property type="term" value="F:ABC-type transporter activity"/>
    <property type="evidence" value="ECO:0007669"/>
    <property type="project" value="InterPro"/>
</dbReference>
<organism evidence="10 11">
    <name type="scientific">Mycolicibacterium goodii</name>
    <name type="common">Mycobacterium goodii</name>
    <dbReference type="NCBI Taxonomy" id="134601"/>
    <lineage>
        <taxon>Bacteria</taxon>
        <taxon>Bacillati</taxon>
        <taxon>Actinomycetota</taxon>
        <taxon>Actinomycetes</taxon>
        <taxon>Mycobacteriales</taxon>
        <taxon>Mycobacteriaceae</taxon>
        <taxon>Mycolicibacterium</taxon>
    </lineage>
</organism>
<evidence type="ECO:0000256" key="7">
    <source>
        <dbReference type="SAM" id="Phobius"/>
    </source>
</evidence>
<dbReference type="SUPFAM" id="SSF52540">
    <property type="entry name" value="P-loop containing nucleoside triphosphate hydrolases"/>
    <property type="match status" value="1"/>
</dbReference>
<dbReference type="EMBL" id="CP012150">
    <property type="protein sequence ID" value="AKS34389.1"/>
    <property type="molecule type" value="Genomic_DNA"/>
</dbReference>
<keyword evidence="5 7" id="KW-1133">Transmembrane helix</keyword>
<feature type="transmembrane region" description="Helical" evidence="7">
    <location>
        <begin position="253"/>
        <end position="274"/>
    </location>
</feature>
<dbReference type="InterPro" id="IPR003439">
    <property type="entry name" value="ABC_transporter-like_ATP-bd"/>
</dbReference>
<dbReference type="InterPro" id="IPR017871">
    <property type="entry name" value="ABC_transporter-like_CS"/>
</dbReference>
<feature type="domain" description="ABC transporter" evidence="8">
    <location>
        <begin position="310"/>
        <end position="516"/>
    </location>
</feature>
<dbReference type="GO" id="GO:0005524">
    <property type="term" value="F:ATP binding"/>
    <property type="evidence" value="ECO:0007669"/>
    <property type="project" value="UniProtKB-KW"/>
</dbReference>
<dbReference type="InterPro" id="IPR027417">
    <property type="entry name" value="P-loop_NTPase"/>
</dbReference>
<evidence type="ECO:0000259" key="9">
    <source>
        <dbReference type="PROSITE" id="PS50929"/>
    </source>
</evidence>
<dbReference type="Gene3D" id="3.40.50.300">
    <property type="entry name" value="P-loop containing nucleotide triphosphate hydrolases"/>
    <property type="match status" value="1"/>
</dbReference>
<dbReference type="InterPro" id="IPR036640">
    <property type="entry name" value="ABC1_TM_sf"/>
</dbReference>
<evidence type="ECO:0000256" key="5">
    <source>
        <dbReference type="ARBA" id="ARBA00022989"/>
    </source>
</evidence>
<dbReference type="KEGG" id="mgo:AFA91_23715"/>
<dbReference type="OrthoDB" id="3237158at2"/>
<dbReference type="RefSeq" id="WP_049746849.1">
    <property type="nucleotide sequence ID" value="NZ_CP012150.1"/>
</dbReference>
<feature type="transmembrane region" description="Helical" evidence="7">
    <location>
        <begin position="164"/>
        <end position="182"/>
    </location>
</feature>
<evidence type="ECO:0000256" key="3">
    <source>
        <dbReference type="ARBA" id="ARBA00022741"/>
    </source>
</evidence>
<dbReference type="InterPro" id="IPR039421">
    <property type="entry name" value="Type_1_exporter"/>
</dbReference>
<dbReference type="Proteomes" id="UP000062255">
    <property type="component" value="Chromosome"/>
</dbReference>
<dbReference type="InterPro" id="IPR011527">
    <property type="entry name" value="ABC1_TM_dom"/>
</dbReference>
<evidence type="ECO:0000313" key="10">
    <source>
        <dbReference type="EMBL" id="AKS34389.1"/>
    </source>
</evidence>
<dbReference type="SUPFAM" id="SSF90123">
    <property type="entry name" value="ABC transporter transmembrane region"/>
    <property type="match status" value="1"/>
</dbReference>
<keyword evidence="3" id="KW-0547">Nucleotide-binding</keyword>
<keyword evidence="4 10" id="KW-0067">ATP-binding</keyword>
<feature type="transmembrane region" description="Helical" evidence="7">
    <location>
        <begin position="22"/>
        <end position="47"/>
    </location>
</feature>
<proteinExistence type="predicted"/>
<dbReference type="PROSITE" id="PS00211">
    <property type="entry name" value="ABC_TRANSPORTER_1"/>
    <property type="match status" value="1"/>
</dbReference>
<evidence type="ECO:0000256" key="2">
    <source>
        <dbReference type="ARBA" id="ARBA00022692"/>
    </source>
</evidence>
<dbReference type="Pfam" id="PF00664">
    <property type="entry name" value="ABC_membrane"/>
    <property type="match status" value="1"/>
</dbReference>
<dbReference type="PROSITE" id="PS50893">
    <property type="entry name" value="ABC_TRANSPORTER_2"/>
    <property type="match status" value="1"/>
</dbReference>
<evidence type="ECO:0000256" key="6">
    <source>
        <dbReference type="ARBA" id="ARBA00023136"/>
    </source>
</evidence>